<dbReference type="InterPro" id="IPR011009">
    <property type="entry name" value="Kinase-like_dom_sf"/>
</dbReference>
<dbReference type="InterPro" id="IPR036388">
    <property type="entry name" value="WH-like_DNA-bd_sf"/>
</dbReference>
<dbReference type="Proteomes" id="UP000000663">
    <property type="component" value="Chromosome"/>
</dbReference>
<name>Q0W0N6_METAR</name>
<sequence>MIDHAAVYLALVPNEKKVLRGVEEGMKRHEWVPVEDIEAYAGLGRKEVEYRLNRLVDMKIVERYIQSYAGYQLKFDGYDILAIDAFVKKETFGALGEVIGVGKESVVLAAMSHKPVAVKFHREGRTSFKQVKRSRQHLVDIEIVNFSWLYAAMLAAKREFEAMKILYPAVSIPEPIDQNRHAIVMSVVKGIEMAKATLVDPEWYLDSVIEQVKKAYELGIIHSDLSEFNIMVSDEGLTIIDWPQYVKVGSKTAEEMLERDVRNVLTHFEKKYRIRRDLQSTIGYIKGKESGKQS</sequence>
<evidence type="ECO:0000313" key="15">
    <source>
        <dbReference type="Proteomes" id="UP000000663"/>
    </source>
</evidence>
<evidence type="ECO:0000256" key="1">
    <source>
        <dbReference type="ARBA" id="ARBA00001946"/>
    </source>
</evidence>
<dbReference type="FunFam" id="3.30.200.20:FF:000052">
    <property type="entry name" value="Serine/threonine-protein kinase RIO2"/>
    <property type="match status" value="1"/>
</dbReference>
<dbReference type="GO" id="GO:0030688">
    <property type="term" value="C:preribosome, small subunit precursor"/>
    <property type="evidence" value="ECO:0007669"/>
    <property type="project" value="TreeGrafter"/>
</dbReference>
<evidence type="ECO:0000256" key="11">
    <source>
        <dbReference type="ARBA" id="ARBA00047899"/>
    </source>
</evidence>
<keyword evidence="9" id="KW-0067">ATP-binding</keyword>
<evidence type="ECO:0000256" key="5">
    <source>
        <dbReference type="ARBA" id="ARBA00022679"/>
    </source>
</evidence>
<dbReference type="SUPFAM" id="SSF56112">
    <property type="entry name" value="Protein kinase-like (PK-like)"/>
    <property type="match status" value="1"/>
</dbReference>
<organism evidence="14 15">
    <name type="scientific">Methanocella arvoryzae (strain DSM 22066 / NBRC 105507 / MRE50)</name>
    <dbReference type="NCBI Taxonomy" id="351160"/>
    <lineage>
        <taxon>Archaea</taxon>
        <taxon>Methanobacteriati</taxon>
        <taxon>Methanobacteriota</taxon>
        <taxon>Stenosarchaea group</taxon>
        <taxon>Methanomicrobia</taxon>
        <taxon>Methanocellales</taxon>
        <taxon>Methanocellaceae</taxon>
        <taxon>Methanocella</taxon>
    </lineage>
</organism>
<proteinExistence type="inferred from homology"/>
<protein>
    <recommendedName>
        <fullName evidence="3">non-specific serine/threonine protein kinase</fullName>
        <ecNumber evidence="3">2.7.11.1</ecNumber>
    </recommendedName>
</protein>
<evidence type="ECO:0000256" key="12">
    <source>
        <dbReference type="ARBA" id="ARBA00048679"/>
    </source>
</evidence>
<keyword evidence="8" id="KW-0418">Kinase</keyword>
<keyword evidence="4" id="KW-0723">Serine/threonine-protein kinase</keyword>
<keyword evidence="5" id="KW-0808">Transferase</keyword>
<dbReference type="RefSeq" id="WP_012034538.1">
    <property type="nucleotide sequence ID" value="NC_009464.1"/>
</dbReference>
<evidence type="ECO:0000256" key="8">
    <source>
        <dbReference type="ARBA" id="ARBA00022777"/>
    </source>
</evidence>
<dbReference type="SMART" id="SM00090">
    <property type="entry name" value="RIO"/>
    <property type="match status" value="1"/>
</dbReference>
<evidence type="ECO:0000256" key="6">
    <source>
        <dbReference type="ARBA" id="ARBA00022723"/>
    </source>
</evidence>
<keyword evidence="10" id="KW-0460">Magnesium</keyword>
<dbReference type="CDD" id="cd05144">
    <property type="entry name" value="RIO2_C"/>
    <property type="match status" value="1"/>
</dbReference>
<dbReference type="Gene3D" id="3.30.200.20">
    <property type="entry name" value="Phosphorylase Kinase, domain 1"/>
    <property type="match status" value="1"/>
</dbReference>
<reference evidence="14 15" key="1">
    <citation type="journal article" date="2006" name="Science">
        <title>Genome of rice cluster I archaea -- the key methane producers in the rice rhizosphere.</title>
        <authorList>
            <person name="Erkel C."/>
            <person name="Kube M."/>
            <person name="Reinhardt R."/>
            <person name="Liesack W."/>
        </authorList>
    </citation>
    <scope>NUCLEOTIDE SEQUENCE [LARGE SCALE GENOMIC DNA]</scope>
    <source>
        <strain evidence="15">DSM 22066 / NBRC 105507 / MRE50</strain>
    </source>
</reference>
<dbReference type="eggNOG" id="arCOG01181">
    <property type="taxonomic scope" value="Archaea"/>
</dbReference>
<dbReference type="PANTHER" id="PTHR45852">
    <property type="entry name" value="SER/THR-PROTEIN KINASE RIO2"/>
    <property type="match status" value="1"/>
</dbReference>
<dbReference type="GO" id="GO:0030490">
    <property type="term" value="P:maturation of SSU-rRNA"/>
    <property type="evidence" value="ECO:0007669"/>
    <property type="project" value="TreeGrafter"/>
</dbReference>
<dbReference type="GeneID" id="5142880"/>
<evidence type="ECO:0000259" key="13">
    <source>
        <dbReference type="SMART" id="SM00090"/>
    </source>
</evidence>
<dbReference type="Gene3D" id="1.10.10.10">
    <property type="entry name" value="Winged helix-like DNA-binding domain superfamily/Winged helix DNA-binding domain"/>
    <property type="match status" value="1"/>
</dbReference>
<dbReference type="SUPFAM" id="SSF46785">
    <property type="entry name" value="Winged helix' DNA-binding domain"/>
    <property type="match status" value="1"/>
</dbReference>
<dbReference type="EMBL" id="AM114193">
    <property type="protein sequence ID" value="CAJ38057.1"/>
    <property type="molecule type" value="Genomic_DNA"/>
</dbReference>
<dbReference type="EC" id="2.7.11.1" evidence="3"/>
<dbReference type="STRING" id="351160.RRC337"/>
<comment type="catalytic activity">
    <reaction evidence="12">
        <text>L-seryl-[protein] + ATP = O-phospho-L-seryl-[protein] + ADP + H(+)</text>
        <dbReference type="Rhea" id="RHEA:17989"/>
        <dbReference type="Rhea" id="RHEA-COMP:9863"/>
        <dbReference type="Rhea" id="RHEA-COMP:11604"/>
        <dbReference type="ChEBI" id="CHEBI:15378"/>
        <dbReference type="ChEBI" id="CHEBI:29999"/>
        <dbReference type="ChEBI" id="CHEBI:30616"/>
        <dbReference type="ChEBI" id="CHEBI:83421"/>
        <dbReference type="ChEBI" id="CHEBI:456216"/>
        <dbReference type="EC" id="2.7.11.1"/>
    </reaction>
</comment>
<gene>
    <name evidence="14" type="ORF">RRC337</name>
</gene>
<keyword evidence="7" id="KW-0547">Nucleotide-binding</keyword>
<comment type="similarity">
    <text evidence="2">Belongs to the protein kinase superfamily. RIO-type Ser/Thr kinase family.</text>
</comment>
<dbReference type="InterPro" id="IPR018934">
    <property type="entry name" value="RIO_dom"/>
</dbReference>
<comment type="cofactor">
    <cofactor evidence="1">
        <name>Mg(2+)</name>
        <dbReference type="ChEBI" id="CHEBI:18420"/>
    </cofactor>
</comment>
<comment type="catalytic activity">
    <reaction evidence="11">
        <text>L-threonyl-[protein] + ATP = O-phospho-L-threonyl-[protein] + ADP + H(+)</text>
        <dbReference type="Rhea" id="RHEA:46608"/>
        <dbReference type="Rhea" id="RHEA-COMP:11060"/>
        <dbReference type="Rhea" id="RHEA-COMP:11605"/>
        <dbReference type="ChEBI" id="CHEBI:15378"/>
        <dbReference type="ChEBI" id="CHEBI:30013"/>
        <dbReference type="ChEBI" id="CHEBI:30616"/>
        <dbReference type="ChEBI" id="CHEBI:61977"/>
        <dbReference type="ChEBI" id="CHEBI:456216"/>
        <dbReference type="EC" id="2.7.11.1"/>
    </reaction>
</comment>
<dbReference type="FunFam" id="1.10.10.10:FF:000647">
    <property type="entry name" value="Serine/threonine protein kinase"/>
    <property type="match status" value="1"/>
</dbReference>
<dbReference type="GO" id="GO:0005524">
    <property type="term" value="F:ATP binding"/>
    <property type="evidence" value="ECO:0007669"/>
    <property type="project" value="UniProtKB-KW"/>
</dbReference>
<dbReference type="InterPro" id="IPR000687">
    <property type="entry name" value="RIO_kinase"/>
</dbReference>
<evidence type="ECO:0000256" key="9">
    <source>
        <dbReference type="ARBA" id="ARBA00022840"/>
    </source>
</evidence>
<dbReference type="GO" id="GO:0005829">
    <property type="term" value="C:cytosol"/>
    <property type="evidence" value="ECO:0007669"/>
    <property type="project" value="TreeGrafter"/>
</dbReference>
<dbReference type="GO" id="GO:0004674">
    <property type="term" value="F:protein serine/threonine kinase activity"/>
    <property type="evidence" value="ECO:0007669"/>
    <property type="project" value="UniProtKB-KW"/>
</dbReference>
<dbReference type="InterPro" id="IPR036390">
    <property type="entry name" value="WH_DNA-bd_sf"/>
</dbReference>
<dbReference type="PATRIC" id="fig|351160.9.peg.222"/>
<evidence type="ECO:0000256" key="4">
    <source>
        <dbReference type="ARBA" id="ARBA00022527"/>
    </source>
</evidence>
<dbReference type="Gene3D" id="1.10.510.10">
    <property type="entry name" value="Transferase(Phosphotransferase) domain 1"/>
    <property type="match status" value="1"/>
</dbReference>
<dbReference type="AlphaFoldDB" id="Q0W0N6"/>
<feature type="domain" description="RIO kinase" evidence="13">
    <location>
        <begin position="64"/>
        <end position="287"/>
    </location>
</feature>
<dbReference type="Pfam" id="PF01163">
    <property type="entry name" value="RIO1"/>
    <property type="match status" value="1"/>
</dbReference>
<dbReference type="PANTHER" id="PTHR45852:SF1">
    <property type="entry name" value="SERINE_THREONINE-PROTEIN KINASE RIO2"/>
    <property type="match status" value="1"/>
</dbReference>
<dbReference type="InterPro" id="IPR030484">
    <property type="entry name" value="Rio2"/>
</dbReference>
<evidence type="ECO:0000313" key="14">
    <source>
        <dbReference type="EMBL" id="CAJ38057.1"/>
    </source>
</evidence>
<keyword evidence="6" id="KW-0479">Metal-binding</keyword>
<evidence type="ECO:0000256" key="7">
    <source>
        <dbReference type="ARBA" id="ARBA00022741"/>
    </source>
</evidence>
<dbReference type="KEGG" id="rci:RRC337"/>
<keyword evidence="15" id="KW-1185">Reference proteome</keyword>
<dbReference type="OrthoDB" id="50101at2157"/>
<dbReference type="GO" id="GO:0046872">
    <property type="term" value="F:metal ion binding"/>
    <property type="evidence" value="ECO:0007669"/>
    <property type="project" value="UniProtKB-KW"/>
</dbReference>
<evidence type="ECO:0000256" key="3">
    <source>
        <dbReference type="ARBA" id="ARBA00012513"/>
    </source>
</evidence>
<dbReference type="InterPro" id="IPR015285">
    <property type="entry name" value="RIO2_wHTH_N"/>
</dbReference>
<accession>Q0W0N6</accession>
<dbReference type="Pfam" id="PF09202">
    <property type="entry name" value="Rio2_N"/>
    <property type="match status" value="1"/>
</dbReference>
<evidence type="ECO:0000256" key="10">
    <source>
        <dbReference type="ARBA" id="ARBA00022842"/>
    </source>
</evidence>
<evidence type="ECO:0000256" key="2">
    <source>
        <dbReference type="ARBA" id="ARBA00009196"/>
    </source>
</evidence>